<organism evidence="2 3">
    <name type="scientific">Novosphingobium pentaromativorans</name>
    <dbReference type="NCBI Taxonomy" id="205844"/>
    <lineage>
        <taxon>Bacteria</taxon>
        <taxon>Pseudomonadati</taxon>
        <taxon>Pseudomonadota</taxon>
        <taxon>Alphaproteobacteria</taxon>
        <taxon>Sphingomonadales</taxon>
        <taxon>Sphingomonadaceae</taxon>
        <taxon>Novosphingobium</taxon>
    </lineage>
</organism>
<feature type="domain" description="RNB" evidence="1">
    <location>
        <begin position="47"/>
        <end position="361"/>
    </location>
</feature>
<proteinExistence type="predicted"/>
<dbReference type="InterPro" id="IPR012340">
    <property type="entry name" value="NA-bd_OB-fold"/>
</dbReference>
<dbReference type="GO" id="GO:0000932">
    <property type="term" value="C:P-body"/>
    <property type="evidence" value="ECO:0007669"/>
    <property type="project" value="TreeGrafter"/>
</dbReference>
<dbReference type="SUPFAM" id="SSF50249">
    <property type="entry name" value="Nucleic acid-binding proteins"/>
    <property type="match status" value="1"/>
</dbReference>
<dbReference type="GO" id="GO:0006402">
    <property type="term" value="P:mRNA catabolic process"/>
    <property type="evidence" value="ECO:0007669"/>
    <property type="project" value="TreeGrafter"/>
</dbReference>
<dbReference type="Proteomes" id="UP000249082">
    <property type="component" value="Unassembled WGS sequence"/>
</dbReference>
<dbReference type="PANTHER" id="PTHR23355:SF42">
    <property type="entry name" value="RIBONUCLEASE II, CHLOROPLASTIC_MITOCHONDRIAL"/>
    <property type="match status" value="1"/>
</dbReference>
<evidence type="ECO:0000259" key="1">
    <source>
        <dbReference type="SMART" id="SM00955"/>
    </source>
</evidence>
<dbReference type="GO" id="GO:0000175">
    <property type="term" value="F:3'-5'-RNA exonuclease activity"/>
    <property type="evidence" value="ECO:0007669"/>
    <property type="project" value="TreeGrafter"/>
</dbReference>
<evidence type="ECO:0000313" key="3">
    <source>
        <dbReference type="Proteomes" id="UP000249082"/>
    </source>
</evidence>
<evidence type="ECO:0000313" key="2">
    <source>
        <dbReference type="EMBL" id="PZQ57102.1"/>
    </source>
</evidence>
<dbReference type="InterPro" id="IPR040596">
    <property type="entry name" value="RNase_II_C_S1"/>
</dbReference>
<dbReference type="InterPro" id="IPR050180">
    <property type="entry name" value="RNR_Ribonuclease"/>
</dbReference>
<comment type="caution">
    <text evidence="2">The sequence shown here is derived from an EMBL/GenBank/DDBJ whole genome shotgun (WGS) entry which is preliminary data.</text>
</comment>
<dbReference type="Pfam" id="PF00773">
    <property type="entry name" value="RNB"/>
    <property type="match status" value="1"/>
</dbReference>
<reference evidence="2 3" key="1">
    <citation type="submission" date="2017-08" db="EMBL/GenBank/DDBJ databases">
        <title>Infants hospitalized years apart are colonized by the same room-sourced microbial strains.</title>
        <authorList>
            <person name="Brooks B."/>
            <person name="Olm M.R."/>
            <person name="Firek B.A."/>
            <person name="Baker R."/>
            <person name="Thomas B.C."/>
            <person name="Morowitz M.J."/>
            <person name="Banfield J.F."/>
        </authorList>
    </citation>
    <scope>NUCLEOTIDE SEQUENCE [LARGE SCALE GENOMIC DNA]</scope>
    <source>
        <strain evidence="2">S2_005_002_R2_33</strain>
    </source>
</reference>
<dbReference type="Pfam" id="PF18614">
    <property type="entry name" value="RNase_II_C_S1"/>
    <property type="match status" value="1"/>
</dbReference>
<dbReference type="SMART" id="SM00955">
    <property type="entry name" value="RNB"/>
    <property type="match status" value="1"/>
</dbReference>
<sequence length="466" mass="50585">MKTLVAPDRLLDQGLARLRTRFSIPDGFPAEVSSAAERAAAKRPDRHADRTALPFMTLDPASSTDLDQAFAIETSGADKLLHYAIADVAWFVEDGDPLDQEAWRRGTTTYLPDGKASLYPPALSEGAASLLPDVDRPAIVLTVRIDPGGESRLDGVERALIRSRAKLAYETVRDDDLPDGFLEIFRRIERAEDRRGAQRVDPPEQVVEKDDTGGFFLGFRPQLPSERRNAALSLAANLAVAQAMLEAGTGLFRVMALPDAKAEERLRASALALKLSWPPAMPLAQFQRRLDPRKAADAAFMLAIRRSGSGAGYRPYDPGASETADLPWHAAVAAPYAHATAPLRRLADRYVLRSVLALAQGEPVPEAVLDAFPELPRVMARAASRDGQVDRSVIDLAEATILHGREGATFRAVVTDIRESKAQVQLKDLPVIATVSAPQAFPGCPVTLRLLRADPLEGALSFELVD</sequence>
<gene>
    <name evidence="2" type="ORF">DI555_03030</name>
</gene>
<dbReference type="InterPro" id="IPR001900">
    <property type="entry name" value="RNase_II/R"/>
</dbReference>
<name>A0A2W5NU51_9SPHN</name>
<dbReference type="PANTHER" id="PTHR23355">
    <property type="entry name" value="RIBONUCLEASE"/>
    <property type="match status" value="1"/>
</dbReference>
<dbReference type="EMBL" id="QFPX01000002">
    <property type="protein sequence ID" value="PZQ57102.1"/>
    <property type="molecule type" value="Genomic_DNA"/>
</dbReference>
<dbReference type="GO" id="GO:0003723">
    <property type="term" value="F:RNA binding"/>
    <property type="evidence" value="ECO:0007669"/>
    <property type="project" value="InterPro"/>
</dbReference>
<dbReference type="AlphaFoldDB" id="A0A2W5NU51"/>
<protein>
    <submittedName>
        <fullName evidence="2">RNB domain-containing ribonuclease</fullName>
    </submittedName>
</protein>
<accession>A0A2W5NU51</accession>